<evidence type="ECO:0000256" key="1">
    <source>
        <dbReference type="ARBA" id="ARBA00007164"/>
    </source>
</evidence>
<name>A0A2T0B4P2_9CLOT</name>
<evidence type="ECO:0000256" key="11">
    <source>
        <dbReference type="SAM" id="SignalP"/>
    </source>
</evidence>
<keyword evidence="13" id="KW-0645">Protease</keyword>
<dbReference type="InterPro" id="IPR018044">
    <property type="entry name" value="Peptidase_S11"/>
</dbReference>
<dbReference type="InterPro" id="IPR001967">
    <property type="entry name" value="Peptidase_S11_N"/>
</dbReference>
<keyword evidence="10" id="KW-0812">Transmembrane</keyword>
<keyword evidence="3 13" id="KW-0378">Hydrolase</keyword>
<dbReference type="Pfam" id="PF00768">
    <property type="entry name" value="Peptidase_S11"/>
    <property type="match status" value="1"/>
</dbReference>
<dbReference type="GO" id="GO:0009252">
    <property type="term" value="P:peptidoglycan biosynthetic process"/>
    <property type="evidence" value="ECO:0007669"/>
    <property type="project" value="UniProtKB-KW"/>
</dbReference>
<keyword evidence="6" id="KW-0961">Cell wall biogenesis/degradation</keyword>
<accession>A0A2T0B4P2</accession>
<evidence type="ECO:0000256" key="6">
    <source>
        <dbReference type="ARBA" id="ARBA00023316"/>
    </source>
</evidence>
<evidence type="ECO:0000256" key="10">
    <source>
        <dbReference type="SAM" id="Phobius"/>
    </source>
</evidence>
<dbReference type="GO" id="GO:0071555">
    <property type="term" value="P:cell wall organization"/>
    <property type="evidence" value="ECO:0007669"/>
    <property type="project" value="UniProtKB-KW"/>
</dbReference>
<protein>
    <submittedName>
        <fullName evidence="13">D-alanyl-D-alanine carboxypeptidase DacF</fullName>
        <ecNumber evidence="13">3.4.16.4</ecNumber>
    </submittedName>
</protein>
<dbReference type="PANTHER" id="PTHR21581">
    <property type="entry name" value="D-ALANYL-D-ALANINE CARBOXYPEPTIDASE"/>
    <property type="match status" value="1"/>
</dbReference>
<dbReference type="SUPFAM" id="SSF56601">
    <property type="entry name" value="beta-lactamase/transpeptidase-like"/>
    <property type="match status" value="1"/>
</dbReference>
<keyword evidence="5" id="KW-0573">Peptidoglycan synthesis</keyword>
<evidence type="ECO:0000256" key="3">
    <source>
        <dbReference type="ARBA" id="ARBA00022801"/>
    </source>
</evidence>
<dbReference type="GO" id="GO:0008360">
    <property type="term" value="P:regulation of cell shape"/>
    <property type="evidence" value="ECO:0007669"/>
    <property type="project" value="UniProtKB-KW"/>
</dbReference>
<feature type="active site" description="Acyl-ester intermediate" evidence="7">
    <location>
        <position position="64"/>
    </location>
</feature>
<keyword evidence="14" id="KW-1185">Reference proteome</keyword>
<evidence type="ECO:0000256" key="2">
    <source>
        <dbReference type="ARBA" id="ARBA00022729"/>
    </source>
</evidence>
<sequence length="418" mass="47160">MKKKRISLILAIFIVLSLCTSVFAAEENKPDIYGKAAVTMDMNTGEIIYAKSIDNKMYPASTTKLLTALLLAENKQKEDLLKYTKDAKSQPEYSINLNLHPIAVGETMTAKDVMDGLLLFSGNDIAYMIADNISGNSVKFADLMNKKINSLGLKNTHFVTPNGLHDPKHYTTAYDLTVIGREAYKNPWVRETMNKKTSTIKTSSGTTVNVENRNKLLGKDDCVGGKTGYTSNAGRCLVAMFDRNGRKIIGVVMNSVYDQNDTFVFNDMKKVIDWSYNAKKTTLYPKDSILRTEKLTYKPLVFFGPTKTMEVPIMVKQDVSYYDNEINKKEMKQEFNVQTSNIWNINKNKSIGTLTIKEREASQKYDLYTNISKASIIKANILLYIGTAIAILAAVSLVFIIIKATKKRKNRKRRNKYI</sequence>
<dbReference type="Proteomes" id="UP000239706">
    <property type="component" value="Unassembled WGS sequence"/>
</dbReference>
<evidence type="ECO:0000256" key="8">
    <source>
        <dbReference type="PIRSR" id="PIRSR618044-2"/>
    </source>
</evidence>
<evidence type="ECO:0000256" key="7">
    <source>
        <dbReference type="PIRSR" id="PIRSR618044-1"/>
    </source>
</evidence>
<feature type="transmembrane region" description="Helical" evidence="10">
    <location>
        <begin position="381"/>
        <end position="404"/>
    </location>
</feature>
<dbReference type="InterPro" id="IPR012338">
    <property type="entry name" value="Beta-lactam/transpept-like"/>
</dbReference>
<feature type="domain" description="Peptidase S11 D-alanyl-D-alanine carboxypeptidase A N-terminal" evidence="12">
    <location>
        <begin position="27"/>
        <end position="255"/>
    </location>
</feature>
<comment type="similarity">
    <text evidence="1 9">Belongs to the peptidase S11 family.</text>
</comment>
<keyword evidence="10" id="KW-0472">Membrane</keyword>
<proteinExistence type="inferred from homology"/>
<dbReference type="EMBL" id="PVXO01000035">
    <property type="protein sequence ID" value="PRR78856.1"/>
    <property type="molecule type" value="Genomic_DNA"/>
</dbReference>
<dbReference type="RefSeq" id="WP_106063407.1">
    <property type="nucleotide sequence ID" value="NZ_PVXO01000035.1"/>
</dbReference>
<feature type="chain" id="PRO_5015567961" evidence="11">
    <location>
        <begin position="25"/>
        <end position="418"/>
    </location>
</feature>
<evidence type="ECO:0000256" key="9">
    <source>
        <dbReference type="RuleBase" id="RU004016"/>
    </source>
</evidence>
<dbReference type="OrthoDB" id="1701915at2"/>
<keyword evidence="4" id="KW-0133">Cell shape</keyword>
<dbReference type="GO" id="GO:0006508">
    <property type="term" value="P:proteolysis"/>
    <property type="evidence" value="ECO:0007669"/>
    <property type="project" value="InterPro"/>
</dbReference>
<feature type="binding site" evidence="8">
    <location>
        <position position="226"/>
    </location>
    <ligand>
        <name>substrate</name>
    </ligand>
</feature>
<keyword evidence="2 11" id="KW-0732">Signal</keyword>
<evidence type="ECO:0000256" key="4">
    <source>
        <dbReference type="ARBA" id="ARBA00022960"/>
    </source>
</evidence>
<keyword evidence="13" id="KW-0121">Carboxypeptidase</keyword>
<feature type="signal peptide" evidence="11">
    <location>
        <begin position="1"/>
        <end position="24"/>
    </location>
</feature>
<dbReference type="PANTHER" id="PTHR21581:SF26">
    <property type="entry name" value="D-ALANYL-D-ALANINE ENDOPEPTIDASE"/>
    <property type="match status" value="1"/>
</dbReference>
<reference evidence="13 14" key="1">
    <citation type="submission" date="2018-03" db="EMBL/GenBank/DDBJ databases">
        <title>Genome sequence of Clostridium liquoris DSM 100320.</title>
        <authorList>
            <person name="Poehlein A."/>
            <person name="Daniel R."/>
        </authorList>
    </citation>
    <scope>NUCLEOTIDE SEQUENCE [LARGE SCALE GENOMIC DNA]</scope>
    <source>
        <strain evidence="13 14">DSM 100320</strain>
    </source>
</reference>
<dbReference type="Gene3D" id="3.40.710.10">
    <property type="entry name" value="DD-peptidase/beta-lactamase superfamily"/>
    <property type="match status" value="1"/>
</dbReference>
<comment type="caution">
    <text evidence="13">The sequence shown here is derived from an EMBL/GenBank/DDBJ whole genome shotgun (WGS) entry which is preliminary data.</text>
</comment>
<feature type="active site" description="Acyl-ester intermediate" evidence="7">
    <location>
        <position position="61"/>
    </location>
</feature>
<gene>
    <name evidence="13" type="primary">dacF_1</name>
    <name evidence="13" type="ORF">CLLI_12870</name>
</gene>
<organism evidence="13 14">
    <name type="scientific">Clostridium liquoris</name>
    <dbReference type="NCBI Taxonomy" id="1289519"/>
    <lineage>
        <taxon>Bacteria</taxon>
        <taxon>Bacillati</taxon>
        <taxon>Bacillota</taxon>
        <taxon>Clostridia</taxon>
        <taxon>Eubacteriales</taxon>
        <taxon>Clostridiaceae</taxon>
        <taxon>Clostridium</taxon>
    </lineage>
</organism>
<dbReference type="PRINTS" id="PR00725">
    <property type="entry name" value="DADACBPTASE1"/>
</dbReference>
<dbReference type="GO" id="GO:0009002">
    <property type="term" value="F:serine-type D-Ala-D-Ala carboxypeptidase activity"/>
    <property type="evidence" value="ECO:0007669"/>
    <property type="project" value="UniProtKB-EC"/>
</dbReference>
<evidence type="ECO:0000256" key="5">
    <source>
        <dbReference type="ARBA" id="ARBA00022984"/>
    </source>
</evidence>
<dbReference type="AlphaFoldDB" id="A0A2T0B4P2"/>
<evidence type="ECO:0000259" key="12">
    <source>
        <dbReference type="Pfam" id="PF00768"/>
    </source>
</evidence>
<keyword evidence="10" id="KW-1133">Transmembrane helix</keyword>
<evidence type="ECO:0000313" key="14">
    <source>
        <dbReference type="Proteomes" id="UP000239706"/>
    </source>
</evidence>
<dbReference type="EC" id="3.4.16.4" evidence="13"/>
<feature type="active site" evidence="7">
    <location>
        <position position="121"/>
    </location>
</feature>
<evidence type="ECO:0000313" key="13">
    <source>
        <dbReference type="EMBL" id="PRR78856.1"/>
    </source>
</evidence>